<sequence>MARHYTAPSLEAPDRLFQITQVTRTHTQLWLQSDGSESVGRYRLEVLFQCVQYVSMPFVLRGLSLRQATPQEWARLSELHQLEPDPAWSLYMLSRSHDWFIVSATPVWAEADLSYRDKSVFWGFPKDDDRLISTATLEQDSRPLGTAARFVSGSDDIMTARVP</sequence>
<gene>
    <name evidence="1" type="ORF">GA0070611_4551</name>
</gene>
<dbReference type="RefSeq" id="WP_091667574.1">
    <property type="nucleotide sequence ID" value="NZ_LT594323.1"/>
</dbReference>
<name>A0A1A9A136_9ACTN</name>
<dbReference type="PATRIC" id="fig|261654.4.peg.4617"/>
<proteinExistence type="predicted"/>
<dbReference type="EMBL" id="LT594323">
    <property type="protein sequence ID" value="SBT49797.1"/>
    <property type="molecule type" value="Genomic_DNA"/>
</dbReference>
<reference evidence="2" key="1">
    <citation type="submission" date="2016-06" db="EMBL/GenBank/DDBJ databases">
        <authorList>
            <person name="Varghese N."/>
            <person name="Submissions Spin"/>
        </authorList>
    </citation>
    <scope>NUCLEOTIDE SEQUENCE [LARGE SCALE GENOMIC DNA]</scope>
    <source>
        <strain evidence="2">DSM 44815</strain>
    </source>
</reference>
<dbReference type="Proteomes" id="UP000199385">
    <property type="component" value="Chromosome I"/>
</dbReference>
<evidence type="ECO:0000313" key="2">
    <source>
        <dbReference type="Proteomes" id="UP000199385"/>
    </source>
</evidence>
<evidence type="ECO:0000313" key="1">
    <source>
        <dbReference type="EMBL" id="SBT49797.1"/>
    </source>
</evidence>
<keyword evidence="2" id="KW-1185">Reference proteome</keyword>
<dbReference type="AlphaFoldDB" id="A0A1A9A136"/>
<accession>A0A1A9A136</accession>
<dbReference type="OrthoDB" id="5148951at2"/>
<protein>
    <submittedName>
        <fullName evidence="1">Uncharacterized protein</fullName>
    </submittedName>
</protein>
<organism evidence="1 2">
    <name type="scientific">Micromonospora auratinigra</name>
    <dbReference type="NCBI Taxonomy" id="261654"/>
    <lineage>
        <taxon>Bacteria</taxon>
        <taxon>Bacillati</taxon>
        <taxon>Actinomycetota</taxon>
        <taxon>Actinomycetes</taxon>
        <taxon>Micromonosporales</taxon>
        <taxon>Micromonosporaceae</taxon>
        <taxon>Micromonospora</taxon>
    </lineage>
</organism>